<protein>
    <submittedName>
        <fullName evidence="1">Uncharacterized protein</fullName>
    </submittedName>
</protein>
<dbReference type="EMBL" id="JALLKP010000004">
    <property type="protein sequence ID" value="KAK2195358.1"/>
    <property type="molecule type" value="Genomic_DNA"/>
</dbReference>
<keyword evidence="2" id="KW-1185">Reference proteome</keyword>
<dbReference type="RefSeq" id="XP_067802201.1">
    <property type="nucleotide sequence ID" value="XM_067948050.1"/>
</dbReference>
<dbReference type="GeneID" id="94337331"/>
<comment type="caution">
    <text evidence="1">The sequence shown here is derived from an EMBL/GenBank/DDBJ whole genome shotgun (WGS) entry which is preliminary data.</text>
</comment>
<evidence type="ECO:0000313" key="2">
    <source>
        <dbReference type="Proteomes" id="UP001214638"/>
    </source>
</evidence>
<organism evidence="1 2">
    <name type="scientific">Babesia duncani</name>
    <dbReference type="NCBI Taxonomy" id="323732"/>
    <lineage>
        <taxon>Eukaryota</taxon>
        <taxon>Sar</taxon>
        <taxon>Alveolata</taxon>
        <taxon>Apicomplexa</taxon>
        <taxon>Aconoidasida</taxon>
        <taxon>Piroplasmida</taxon>
        <taxon>Babesiidae</taxon>
        <taxon>Babesia</taxon>
    </lineage>
</organism>
<proteinExistence type="predicted"/>
<reference evidence="1" key="1">
    <citation type="journal article" date="2023" name="Nat. Microbiol.">
        <title>Babesia duncani multi-omics identifies virulence factors and drug targets.</title>
        <authorList>
            <person name="Singh P."/>
            <person name="Lonardi S."/>
            <person name="Liang Q."/>
            <person name="Vydyam P."/>
            <person name="Khabirova E."/>
            <person name="Fang T."/>
            <person name="Gihaz S."/>
            <person name="Thekkiniath J."/>
            <person name="Munshi M."/>
            <person name="Abel S."/>
            <person name="Ciampossin L."/>
            <person name="Batugedara G."/>
            <person name="Gupta M."/>
            <person name="Lu X.M."/>
            <person name="Lenz T."/>
            <person name="Chakravarty S."/>
            <person name="Cornillot E."/>
            <person name="Hu Y."/>
            <person name="Ma W."/>
            <person name="Gonzalez L.M."/>
            <person name="Sanchez S."/>
            <person name="Estrada K."/>
            <person name="Sanchez-Flores A."/>
            <person name="Montero E."/>
            <person name="Harb O.S."/>
            <person name="Le Roch K.G."/>
            <person name="Mamoun C.B."/>
        </authorList>
    </citation>
    <scope>NUCLEOTIDE SEQUENCE</scope>
    <source>
        <strain evidence="1">WA1</strain>
    </source>
</reference>
<dbReference type="Proteomes" id="UP001214638">
    <property type="component" value="Unassembled WGS sequence"/>
</dbReference>
<dbReference type="KEGG" id="bdw:94337331"/>
<sequence>MLATSRQHGWRFEKLRPIRRRWVRIHHPPRERSNIIKLDGGHDKLIYICNGWIDPNEAQNFLQEARHAVKDNENVKTPVLAFAKGKSHE</sequence>
<gene>
    <name evidence="1" type="ORF">BdWA1_003034</name>
</gene>
<evidence type="ECO:0000313" key="1">
    <source>
        <dbReference type="EMBL" id="KAK2195358.1"/>
    </source>
</evidence>
<dbReference type="AlphaFoldDB" id="A0AAD9PJ60"/>
<accession>A0AAD9PJ60</accession>
<name>A0AAD9PJ60_9APIC</name>